<dbReference type="InterPro" id="IPR050347">
    <property type="entry name" value="Bact_Beta-galactosidase"/>
</dbReference>
<keyword evidence="5" id="KW-0326">Glycosidase</keyword>
<dbReference type="InterPro" id="IPR006102">
    <property type="entry name" value="Ig-like_GH2"/>
</dbReference>
<evidence type="ECO:0000256" key="4">
    <source>
        <dbReference type="ARBA" id="ARBA00022801"/>
    </source>
</evidence>
<dbReference type="EC" id="3.2.1.23" evidence="3"/>
<dbReference type="InterPro" id="IPR036156">
    <property type="entry name" value="Beta-gal/glucu_dom_sf"/>
</dbReference>
<keyword evidence="6" id="KW-0732">Signal</keyword>
<evidence type="ECO:0000313" key="11">
    <source>
        <dbReference type="Proteomes" id="UP000268007"/>
    </source>
</evidence>
<gene>
    <name evidence="10" type="ORF">BDD43_0581</name>
</gene>
<comment type="caution">
    <text evidence="10">The sequence shown here is derived from an EMBL/GenBank/DDBJ whole genome shotgun (WGS) entry which is preliminary data.</text>
</comment>
<dbReference type="SUPFAM" id="SSF49303">
    <property type="entry name" value="beta-Galactosidase/glucuronidase domain"/>
    <property type="match status" value="1"/>
</dbReference>
<dbReference type="AlphaFoldDB" id="A0A495IUN7"/>
<evidence type="ECO:0000259" key="7">
    <source>
        <dbReference type="Pfam" id="PF00703"/>
    </source>
</evidence>
<evidence type="ECO:0000256" key="6">
    <source>
        <dbReference type="SAM" id="SignalP"/>
    </source>
</evidence>
<dbReference type="GO" id="GO:0009341">
    <property type="term" value="C:beta-galactosidase complex"/>
    <property type="evidence" value="ECO:0007669"/>
    <property type="project" value="TreeGrafter"/>
</dbReference>
<dbReference type="InterPro" id="IPR008979">
    <property type="entry name" value="Galactose-bd-like_sf"/>
</dbReference>
<dbReference type="RefSeq" id="WP_121196248.1">
    <property type="nucleotide sequence ID" value="NZ_RBKU01000001.1"/>
</dbReference>
<dbReference type="SUPFAM" id="SSF51445">
    <property type="entry name" value="(Trans)glycosidases"/>
    <property type="match status" value="1"/>
</dbReference>
<comment type="similarity">
    <text evidence="2">Belongs to the glycosyl hydrolase 2 family.</text>
</comment>
<proteinExistence type="inferred from homology"/>
<dbReference type="Pfam" id="PF02836">
    <property type="entry name" value="Glyco_hydro_2_C"/>
    <property type="match status" value="1"/>
</dbReference>
<organism evidence="10 11">
    <name type="scientific">Mucilaginibacter gracilis</name>
    <dbReference type="NCBI Taxonomy" id="423350"/>
    <lineage>
        <taxon>Bacteria</taxon>
        <taxon>Pseudomonadati</taxon>
        <taxon>Bacteroidota</taxon>
        <taxon>Sphingobacteriia</taxon>
        <taxon>Sphingobacteriales</taxon>
        <taxon>Sphingobacteriaceae</taxon>
        <taxon>Mucilaginibacter</taxon>
    </lineage>
</organism>
<accession>A0A495IUN7</accession>
<dbReference type="PANTHER" id="PTHR46323:SF2">
    <property type="entry name" value="BETA-GALACTOSIDASE"/>
    <property type="match status" value="1"/>
</dbReference>
<dbReference type="InterPro" id="IPR013783">
    <property type="entry name" value="Ig-like_fold"/>
</dbReference>
<evidence type="ECO:0000256" key="5">
    <source>
        <dbReference type="ARBA" id="ARBA00023295"/>
    </source>
</evidence>
<dbReference type="Pfam" id="PF02837">
    <property type="entry name" value="Glyco_hydro_2_N"/>
    <property type="match status" value="1"/>
</dbReference>
<dbReference type="PANTHER" id="PTHR46323">
    <property type="entry name" value="BETA-GALACTOSIDASE"/>
    <property type="match status" value="1"/>
</dbReference>
<dbReference type="InterPro" id="IPR017853">
    <property type="entry name" value="GH"/>
</dbReference>
<evidence type="ECO:0000259" key="9">
    <source>
        <dbReference type="Pfam" id="PF02837"/>
    </source>
</evidence>
<dbReference type="OrthoDB" id="9814867at2"/>
<dbReference type="Gene3D" id="2.60.120.260">
    <property type="entry name" value="Galactose-binding domain-like"/>
    <property type="match status" value="1"/>
</dbReference>
<evidence type="ECO:0000256" key="2">
    <source>
        <dbReference type="ARBA" id="ARBA00007401"/>
    </source>
</evidence>
<reference evidence="10 11" key="1">
    <citation type="submission" date="2018-10" db="EMBL/GenBank/DDBJ databases">
        <title>Genomic Encyclopedia of Archaeal and Bacterial Type Strains, Phase II (KMG-II): from individual species to whole genera.</title>
        <authorList>
            <person name="Goeker M."/>
        </authorList>
    </citation>
    <scope>NUCLEOTIDE SEQUENCE [LARGE SCALE GENOMIC DNA]</scope>
    <source>
        <strain evidence="10 11">DSM 18602</strain>
    </source>
</reference>
<dbReference type="Proteomes" id="UP000268007">
    <property type="component" value="Unassembled WGS sequence"/>
</dbReference>
<evidence type="ECO:0000256" key="1">
    <source>
        <dbReference type="ARBA" id="ARBA00001412"/>
    </source>
</evidence>
<name>A0A495IUN7_9SPHI</name>
<keyword evidence="4 10" id="KW-0378">Hydrolase</keyword>
<evidence type="ECO:0000256" key="3">
    <source>
        <dbReference type="ARBA" id="ARBA00012756"/>
    </source>
</evidence>
<dbReference type="EMBL" id="RBKU01000001">
    <property type="protein sequence ID" value="RKR80465.1"/>
    <property type="molecule type" value="Genomic_DNA"/>
</dbReference>
<dbReference type="GO" id="GO:0004565">
    <property type="term" value="F:beta-galactosidase activity"/>
    <property type="evidence" value="ECO:0007669"/>
    <property type="project" value="UniProtKB-EC"/>
</dbReference>
<dbReference type="GO" id="GO:0005990">
    <property type="term" value="P:lactose catabolic process"/>
    <property type="evidence" value="ECO:0007669"/>
    <property type="project" value="TreeGrafter"/>
</dbReference>
<dbReference type="SUPFAM" id="SSF49785">
    <property type="entry name" value="Galactose-binding domain-like"/>
    <property type="match status" value="1"/>
</dbReference>
<dbReference type="InterPro" id="IPR006103">
    <property type="entry name" value="Glyco_hydro_2_cat"/>
</dbReference>
<dbReference type="Gene3D" id="3.20.20.80">
    <property type="entry name" value="Glycosidases"/>
    <property type="match status" value="1"/>
</dbReference>
<keyword evidence="11" id="KW-1185">Reference proteome</keyword>
<feature type="chain" id="PRO_5019732693" description="beta-galactosidase" evidence="6">
    <location>
        <begin position="20"/>
        <end position="911"/>
    </location>
</feature>
<sequence>MRRSLVLFVTLFLSIAVFAQHTRVPVSGTWAFKLDPLDKGIPEKWYSQKLQGRITLPGTLDDAGIGKPVQTDTLKLNKQVMMHLSRKHEYTGAVWYQRTIAIPHNMQAARMMLERVIWNTDCWIDGRAVGTQESLIAPQFFDLGTLKAGVHQITLRVDNRKQHDISVNDFAHAYTDGTQIIWNGVIGNMEIVDRLPLSIEKVQVFPSLKNSSVEANINFVPGRADKKYYVRARILKGLQVVEDTRNIVITGDSLWHTKFIIKVKDARGWDEFNPRLYQLKIDVTNKSGEVIDSRTEQFGFRDLSSEKGQFRINGRQMFLRGTLECNIFPLEGHPPMNAAGWYKVFNTAKQYGLNHIRFHSWCPPEAAFKVADSLGFYLHVELPLWSLTVGKDPGTLSYLKEEAVRIIQNYGNHPSFCFWSMGNELEGDFNWLQDLVRQLKAQDSRRLYTTTTFSFQKGHGKYPEPTDDYFITQYTDEGWVRGQGIFNTNVPDFKTDYSNAIKNIPVPLVIHEVGQYSVYPDLSEISKYKGVLEPMNFNAIRNDLRNKGMLNLAGPYLKASGNLAANLYKEEIERALKTSGVGGFQLLDLHDFPGQGTALVGLLNAFWDSKGIITPEEFRRFCGPVVPLLRFGKATYTNNEVFSASVEMANFSDKTITDQLIWSINDKEKKVLFSGKLDKKAIPVGNGQQIGKFSVNLESITKAMQLEVTLRVVNSSTISNHWSIWVYPSTIAEAPKNVIFTTSADSALSWLKKGANVVLNPDTAAIKGVSGRFAPVFWSPVHFPDQPGSMGLLVNPAHPALADFPTANYSDWQWWDLVTNSKTMITDMLPVQPLPIVRVIDNFFKNRNMADILEFKVGIGKLIICSMDIHHNLTERPVARQLRHSLLRYAGGKDFAPISSLSSSDLQIFIK</sequence>
<dbReference type="Pfam" id="PF00703">
    <property type="entry name" value="Glyco_hydro_2"/>
    <property type="match status" value="1"/>
</dbReference>
<feature type="domain" description="Glycoside hydrolase family 2 immunoglobulin-like beta-sandwich" evidence="7">
    <location>
        <begin position="199"/>
        <end position="301"/>
    </location>
</feature>
<dbReference type="InterPro" id="IPR006104">
    <property type="entry name" value="Glyco_hydro_2_N"/>
</dbReference>
<evidence type="ECO:0000313" key="10">
    <source>
        <dbReference type="EMBL" id="RKR80465.1"/>
    </source>
</evidence>
<protein>
    <recommendedName>
        <fullName evidence="3">beta-galactosidase</fullName>
        <ecNumber evidence="3">3.2.1.23</ecNumber>
    </recommendedName>
</protein>
<feature type="domain" description="Glycosyl hydrolases family 2 sugar binding" evidence="9">
    <location>
        <begin position="27"/>
        <end position="157"/>
    </location>
</feature>
<comment type="catalytic activity">
    <reaction evidence="1">
        <text>Hydrolysis of terminal non-reducing beta-D-galactose residues in beta-D-galactosides.</text>
        <dbReference type="EC" id="3.2.1.23"/>
    </reaction>
</comment>
<feature type="signal peptide" evidence="6">
    <location>
        <begin position="1"/>
        <end position="19"/>
    </location>
</feature>
<evidence type="ECO:0000259" key="8">
    <source>
        <dbReference type="Pfam" id="PF02836"/>
    </source>
</evidence>
<feature type="domain" description="Glycoside hydrolase family 2 catalytic" evidence="8">
    <location>
        <begin position="306"/>
        <end position="450"/>
    </location>
</feature>
<dbReference type="Gene3D" id="2.60.40.10">
    <property type="entry name" value="Immunoglobulins"/>
    <property type="match status" value="1"/>
</dbReference>